<keyword evidence="5 9" id="KW-0812">Transmembrane</keyword>
<evidence type="ECO:0000256" key="5">
    <source>
        <dbReference type="ARBA" id="ARBA00022692"/>
    </source>
</evidence>
<evidence type="ECO:0000313" key="11">
    <source>
        <dbReference type="Proteomes" id="UP000193409"/>
    </source>
</evidence>
<keyword evidence="3" id="KW-0813">Transport</keyword>
<dbReference type="AlphaFoldDB" id="A0A1Y5TC00"/>
<keyword evidence="11" id="KW-1185">Reference proteome</keyword>
<evidence type="ECO:0000256" key="8">
    <source>
        <dbReference type="SAM" id="MobiDB-lite"/>
    </source>
</evidence>
<feature type="transmembrane region" description="Helical" evidence="9">
    <location>
        <begin position="185"/>
        <end position="212"/>
    </location>
</feature>
<sequence length="355" mass="38521">MLKVAAGIVIPIILGGLVAFLLNALATQAGRIPVIGPACPQWLRMSISFLLTFTVLLLVAALLARNVEQVAREASSYGDAFSNMLNNAAARFGYEADVTWHSLQDLFSGRLNMQDTVRYGVGAITNAIIYVFLIFIYALFFLIEARFFNIKMERLFRTADTRRRAHFVINQMIDKVGEYMALKTLVNVMLGGVCFAILLLFGIDFAAFWAILTGVFNYIPYVGSLVAVLLPVFVSVGQYESMETTLSLAACLIVAQNVVGYYIEPRLLGKQLNMSPLVIMISLASWGALWGIAGAILSVPLTSMMMILFAAFPGTRPLAVVLSEDGFSGEDADQMLPAPVPPPEAADGPSGDPAE</sequence>
<keyword evidence="7 9" id="KW-0472">Membrane</keyword>
<accession>A0A1Y5TC00</accession>
<comment type="subcellular location">
    <subcellularLocation>
        <location evidence="1">Cell membrane</location>
        <topology evidence="1">Multi-pass membrane protein</topology>
    </subcellularLocation>
</comment>
<feature type="transmembrane region" description="Helical" evidence="9">
    <location>
        <begin position="6"/>
        <end position="26"/>
    </location>
</feature>
<evidence type="ECO:0000256" key="1">
    <source>
        <dbReference type="ARBA" id="ARBA00004651"/>
    </source>
</evidence>
<keyword evidence="6 9" id="KW-1133">Transmembrane helix</keyword>
<dbReference type="GO" id="GO:0005886">
    <property type="term" value="C:plasma membrane"/>
    <property type="evidence" value="ECO:0007669"/>
    <property type="project" value="UniProtKB-SubCell"/>
</dbReference>
<evidence type="ECO:0000256" key="6">
    <source>
        <dbReference type="ARBA" id="ARBA00022989"/>
    </source>
</evidence>
<gene>
    <name evidence="10" type="primary">tqsA_2</name>
    <name evidence="10" type="ORF">PSA7680_03187</name>
</gene>
<proteinExistence type="inferred from homology"/>
<name>A0A1Y5TC00_9RHOB</name>
<evidence type="ECO:0000313" key="10">
    <source>
        <dbReference type="EMBL" id="SLN60587.1"/>
    </source>
</evidence>
<feature type="transmembrane region" description="Helical" evidence="9">
    <location>
        <begin position="218"/>
        <end position="237"/>
    </location>
</feature>
<feature type="transmembrane region" description="Helical" evidence="9">
    <location>
        <begin position="119"/>
        <end position="143"/>
    </location>
</feature>
<dbReference type="InterPro" id="IPR002549">
    <property type="entry name" value="AI-2E-like"/>
</dbReference>
<dbReference type="EMBL" id="FWFQ01000029">
    <property type="protein sequence ID" value="SLN60587.1"/>
    <property type="molecule type" value="Genomic_DNA"/>
</dbReference>
<dbReference type="Proteomes" id="UP000193409">
    <property type="component" value="Unassembled WGS sequence"/>
</dbReference>
<feature type="region of interest" description="Disordered" evidence="8">
    <location>
        <begin position="330"/>
        <end position="355"/>
    </location>
</feature>
<feature type="transmembrane region" description="Helical" evidence="9">
    <location>
        <begin position="47"/>
        <end position="64"/>
    </location>
</feature>
<dbReference type="PANTHER" id="PTHR21716">
    <property type="entry name" value="TRANSMEMBRANE PROTEIN"/>
    <property type="match status" value="1"/>
</dbReference>
<organism evidence="10 11">
    <name type="scientific">Pseudoruegeria aquimaris</name>
    <dbReference type="NCBI Taxonomy" id="393663"/>
    <lineage>
        <taxon>Bacteria</taxon>
        <taxon>Pseudomonadati</taxon>
        <taxon>Pseudomonadota</taxon>
        <taxon>Alphaproteobacteria</taxon>
        <taxon>Rhodobacterales</taxon>
        <taxon>Roseobacteraceae</taxon>
        <taxon>Pseudoruegeria</taxon>
    </lineage>
</organism>
<evidence type="ECO:0000256" key="3">
    <source>
        <dbReference type="ARBA" id="ARBA00022448"/>
    </source>
</evidence>
<evidence type="ECO:0000256" key="9">
    <source>
        <dbReference type="SAM" id="Phobius"/>
    </source>
</evidence>
<evidence type="ECO:0000256" key="7">
    <source>
        <dbReference type="ARBA" id="ARBA00023136"/>
    </source>
</evidence>
<keyword evidence="4" id="KW-1003">Cell membrane</keyword>
<feature type="transmembrane region" description="Helical" evidence="9">
    <location>
        <begin position="283"/>
        <end position="312"/>
    </location>
</feature>
<evidence type="ECO:0000256" key="2">
    <source>
        <dbReference type="ARBA" id="ARBA00009773"/>
    </source>
</evidence>
<dbReference type="Pfam" id="PF01594">
    <property type="entry name" value="AI-2E_transport"/>
    <property type="match status" value="1"/>
</dbReference>
<dbReference type="PANTHER" id="PTHR21716:SF53">
    <property type="entry name" value="PERMEASE PERM-RELATED"/>
    <property type="match status" value="1"/>
</dbReference>
<reference evidence="10 11" key="1">
    <citation type="submission" date="2017-03" db="EMBL/GenBank/DDBJ databases">
        <authorList>
            <person name="Afonso C.L."/>
            <person name="Miller P.J."/>
            <person name="Scott M.A."/>
            <person name="Spackman E."/>
            <person name="Goraichik I."/>
            <person name="Dimitrov K.M."/>
            <person name="Suarez D.L."/>
            <person name="Swayne D.E."/>
        </authorList>
    </citation>
    <scope>NUCLEOTIDE SEQUENCE [LARGE SCALE GENOMIC DNA]</scope>
    <source>
        <strain evidence="10 11">CECT 7680</strain>
    </source>
</reference>
<comment type="similarity">
    <text evidence="2">Belongs to the autoinducer-2 exporter (AI-2E) (TC 2.A.86) family.</text>
</comment>
<feature type="transmembrane region" description="Helical" evidence="9">
    <location>
        <begin position="244"/>
        <end position="263"/>
    </location>
</feature>
<protein>
    <submittedName>
        <fullName evidence="10">AI-2 transport protein TqsA</fullName>
    </submittedName>
</protein>
<evidence type="ECO:0000256" key="4">
    <source>
        <dbReference type="ARBA" id="ARBA00022475"/>
    </source>
</evidence>